<dbReference type="EnsemblPlants" id="Kaladp0087s0113.1.v1.1">
    <property type="protein sequence ID" value="Kaladp0087s0113.1.v1.1"/>
    <property type="gene ID" value="Kaladp0087s0113.v1.1"/>
</dbReference>
<dbReference type="Pfam" id="PF02485">
    <property type="entry name" value="Branch"/>
    <property type="match status" value="1"/>
</dbReference>
<proteinExistence type="predicted"/>
<dbReference type="PANTHER" id="PTHR45719">
    <property type="entry name" value="GLYCOSYLTRANSFERASE"/>
    <property type="match status" value="1"/>
</dbReference>
<reference evidence="6" key="1">
    <citation type="submission" date="2021-01" db="UniProtKB">
        <authorList>
            <consortium name="EnsemblPlants"/>
        </authorList>
    </citation>
    <scope>IDENTIFICATION</scope>
</reference>
<keyword evidence="3" id="KW-0808">Transferase</keyword>
<dbReference type="Gramene" id="Kaladp0087s0113.1.v1.1">
    <property type="protein sequence ID" value="Kaladp0087s0113.1.v1.1"/>
    <property type="gene ID" value="Kaladp0087s0113.v1.1"/>
</dbReference>
<keyword evidence="5" id="KW-0325">Glycoprotein</keyword>
<dbReference type="OMA" id="HSSHLGW"/>
<evidence type="ECO:0000256" key="2">
    <source>
        <dbReference type="ARBA" id="ARBA00022676"/>
    </source>
</evidence>
<keyword evidence="4" id="KW-0472">Membrane</keyword>
<keyword evidence="7" id="KW-1185">Reference proteome</keyword>
<dbReference type="GO" id="GO:0016020">
    <property type="term" value="C:membrane"/>
    <property type="evidence" value="ECO:0007669"/>
    <property type="project" value="UniProtKB-SubCell"/>
</dbReference>
<organism evidence="6 7">
    <name type="scientific">Kalanchoe fedtschenkoi</name>
    <name type="common">Lavender scallops</name>
    <name type="synonym">South American air plant</name>
    <dbReference type="NCBI Taxonomy" id="63787"/>
    <lineage>
        <taxon>Eukaryota</taxon>
        <taxon>Viridiplantae</taxon>
        <taxon>Streptophyta</taxon>
        <taxon>Embryophyta</taxon>
        <taxon>Tracheophyta</taxon>
        <taxon>Spermatophyta</taxon>
        <taxon>Magnoliopsida</taxon>
        <taxon>eudicotyledons</taxon>
        <taxon>Gunneridae</taxon>
        <taxon>Pentapetalae</taxon>
        <taxon>Saxifragales</taxon>
        <taxon>Crassulaceae</taxon>
        <taxon>Kalanchoe</taxon>
    </lineage>
</organism>
<keyword evidence="2" id="KW-0328">Glycosyltransferase</keyword>
<evidence type="ECO:0000256" key="1">
    <source>
        <dbReference type="ARBA" id="ARBA00004606"/>
    </source>
</evidence>
<evidence type="ECO:0000313" key="6">
    <source>
        <dbReference type="EnsemblPlants" id="Kaladp0087s0113.1.v1.1"/>
    </source>
</evidence>
<dbReference type="AlphaFoldDB" id="A0A7N0UUP3"/>
<dbReference type="InterPro" id="IPR003406">
    <property type="entry name" value="Glyco_trans_14"/>
</dbReference>
<accession>A0A7N0UUP3</accession>
<evidence type="ECO:0000256" key="4">
    <source>
        <dbReference type="ARBA" id="ARBA00023136"/>
    </source>
</evidence>
<sequence length="399" mass="45580">MNLKLKLLLFLSILLTLLLLTHLTIIVHIPTKTATQPNPIISTNQNHTSSSFPVSFAYLISASSADLPKLKRLLLALYHPANHYLIHLDYAAPHQEHLDLAHFVLTHPVFARFANVWVVAKPNLVTYRGPTMLTTTLHAMAALLRTCHWDWFINLSASDYPLVTQDDLIAAFSDLPKDLNFIQHSSNLGWKLNKRAKPIIVDPALYSKNKSEIWWVIKQRSLPTAFKLYTGSAWMILSRSFAEYSVVGWDNLPRILLLYYANFVSSPEHYFQTLICNTPEYRNTTVNHDLHQITWDTPPKQHPRILALKDYNSLVQSNRPFARKFKANTLVLNKIDQELLKRSHGQFSYGGWCAEKHGGCSRVVSHDYGGLKPGPGFERLKGLLTRLLSTDFFSKRQCK</sequence>
<dbReference type="GO" id="GO:0015020">
    <property type="term" value="F:glucuronosyltransferase activity"/>
    <property type="evidence" value="ECO:0007669"/>
    <property type="project" value="InterPro"/>
</dbReference>
<protein>
    <submittedName>
        <fullName evidence="6">Uncharacterized protein</fullName>
    </submittedName>
</protein>
<dbReference type="PANTHER" id="PTHR45719:SF4">
    <property type="entry name" value="CORE-2_I-BRANCHING BETA-1,6-N-ACETYLGLUCOSAMINYLTRANSFERASE FAMILY PROTEIN"/>
    <property type="match status" value="1"/>
</dbReference>
<comment type="subcellular location">
    <subcellularLocation>
        <location evidence="1">Membrane</location>
        <topology evidence="1">Single-pass type II membrane protein</topology>
    </subcellularLocation>
</comment>
<dbReference type="Proteomes" id="UP000594263">
    <property type="component" value="Unplaced"/>
</dbReference>
<evidence type="ECO:0000256" key="5">
    <source>
        <dbReference type="ARBA" id="ARBA00023180"/>
    </source>
</evidence>
<name>A0A7N0UUP3_KALFE</name>
<dbReference type="InterPro" id="IPR044610">
    <property type="entry name" value="GLCAT14A/B/C"/>
</dbReference>
<evidence type="ECO:0000256" key="3">
    <source>
        <dbReference type="ARBA" id="ARBA00022679"/>
    </source>
</evidence>
<evidence type="ECO:0000313" key="7">
    <source>
        <dbReference type="Proteomes" id="UP000594263"/>
    </source>
</evidence>